<dbReference type="KEGG" id="ssyi:EKG83_25100"/>
<keyword evidence="5" id="KW-0720">Serine protease</keyword>
<dbReference type="Pfam" id="PF02897">
    <property type="entry name" value="Peptidase_S9_N"/>
    <property type="match status" value="1"/>
</dbReference>
<organism evidence="8 9">
    <name type="scientific">Saccharothrix syringae</name>
    <name type="common">Nocardiopsis syringae</name>
    <dbReference type="NCBI Taxonomy" id="103733"/>
    <lineage>
        <taxon>Bacteria</taxon>
        <taxon>Bacillati</taxon>
        <taxon>Actinomycetota</taxon>
        <taxon>Actinomycetes</taxon>
        <taxon>Pseudonocardiales</taxon>
        <taxon>Pseudonocardiaceae</taxon>
        <taxon>Saccharothrix</taxon>
    </lineage>
</organism>
<keyword evidence="4" id="KW-0378">Hydrolase</keyword>
<dbReference type="RefSeq" id="WP_033434250.1">
    <property type="nucleotide sequence ID" value="NZ_CP034550.1"/>
</dbReference>
<dbReference type="InterPro" id="IPR002470">
    <property type="entry name" value="Peptidase_S9A"/>
</dbReference>
<evidence type="ECO:0000256" key="4">
    <source>
        <dbReference type="ARBA" id="ARBA00022801"/>
    </source>
</evidence>
<dbReference type="EMBL" id="CP034550">
    <property type="protein sequence ID" value="QFZ20255.1"/>
    <property type="molecule type" value="Genomic_DNA"/>
</dbReference>
<dbReference type="GO" id="GO:0004252">
    <property type="term" value="F:serine-type endopeptidase activity"/>
    <property type="evidence" value="ECO:0007669"/>
    <property type="project" value="UniProtKB-EC"/>
</dbReference>
<sequence length="627" mass="66924">MVDAFRWLEEDTVEVLAWQQTESRAAAAHLRGSPAWSRALATASRFAVPALTYRPPERYGERWFRERVPDGARNPVLEVAATPDGPGRVLVDLTDREGVAVPHWRPSPDGRLLAWGVPGSFRVVDVDSGEVLVDGLPDDGVHRVTWLPAGTGLFCVVNGGACSTTHLVRLPGPVVERQELPATPVTRWVTVSPDGRWVLAHSAERPHHVLDLRSGPGWAPFLPGATGHFRGAVVGDEFVAVTDEGAPDGRVVAVPLPGPGPWRELVPEGDGVLFSVTGLGSELVLAGHADGASRLRRIAPDGTALGEVPLPDRGMVWAGPGRDDAVVTPTAGGCTFSFSSLTRSPATYHYTAGAARPRRVTAPRASVEGAVVRCGVADGVPYKVVCKGEPDGPRPLVIGAYGALNIAWLPAYLSALPAAWVELGGVYVHAHLRGGGEYGADWWRAARRRTKQTTFDDLYRVAADLVERGWTTPGQLGVFGFSLGALTAAVAVVQRPRLFRACVAVMPLLDLLNCRRDAATLADVVTLDLGDPRDPADAAVLRTFSPYHLVHDGTPYPAVLLDCGEANPTCPPWHGRKMAARLRQGSSSGHPVLLRVRPGGHLAETAPADVARREAEHLAFFAEELGL</sequence>
<keyword evidence="3" id="KW-0645">Protease</keyword>
<evidence type="ECO:0000259" key="7">
    <source>
        <dbReference type="Pfam" id="PF02897"/>
    </source>
</evidence>
<dbReference type="InterPro" id="IPR029058">
    <property type="entry name" value="AB_hydrolase_fold"/>
</dbReference>
<feature type="domain" description="Peptidase S9A N-terminal" evidence="7">
    <location>
        <begin position="2"/>
        <end position="350"/>
    </location>
</feature>
<dbReference type="GO" id="GO:0006508">
    <property type="term" value="P:proteolysis"/>
    <property type="evidence" value="ECO:0007669"/>
    <property type="project" value="UniProtKB-KW"/>
</dbReference>
<evidence type="ECO:0000256" key="2">
    <source>
        <dbReference type="ARBA" id="ARBA00011897"/>
    </source>
</evidence>
<evidence type="ECO:0000256" key="5">
    <source>
        <dbReference type="ARBA" id="ARBA00022825"/>
    </source>
</evidence>
<evidence type="ECO:0000313" key="9">
    <source>
        <dbReference type="Proteomes" id="UP000325787"/>
    </source>
</evidence>
<dbReference type="OrthoDB" id="9801421at2"/>
<dbReference type="Gene3D" id="3.40.50.1820">
    <property type="entry name" value="alpha/beta hydrolase"/>
    <property type="match status" value="1"/>
</dbReference>
<dbReference type="Gene3D" id="2.130.10.120">
    <property type="entry name" value="Prolyl oligopeptidase, N-terminal domain"/>
    <property type="match status" value="1"/>
</dbReference>
<dbReference type="Proteomes" id="UP000325787">
    <property type="component" value="Chromosome"/>
</dbReference>
<dbReference type="InterPro" id="IPR023302">
    <property type="entry name" value="Pept_S9A_N"/>
</dbReference>
<dbReference type="AlphaFoldDB" id="A0A5Q0H2U5"/>
<comment type="catalytic activity">
    <reaction evidence="1">
        <text>Hydrolysis of Pro-|-Xaa &gt;&gt; Ala-|-Xaa in oligopeptides.</text>
        <dbReference type="EC" id="3.4.21.26"/>
    </reaction>
</comment>
<dbReference type="EC" id="3.4.21.26" evidence="2"/>
<dbReference type="SUPFAM" id="SSF53474">
    <property type="entry name" value="alpha/beta-Hydrolases"/>
    <property type="match status" value="1"/>
</dbReference>
<evidence type="ECO:0000259" key="6">
    <source>
        <dbReference type="Pfam" id="PF00326"/>
    </source>
</evidence>
<dbReference type="GO" id="GO:0005829">
    <property type="term" value="C:cytosol"/>
    <property type="evidence" value="ECO:0007669"/>
    <property type="project" value="TreeGrafter"/>
</dbReference>
<dbReference type="InterPro" id="IPR001375">
    <property type="entry name" value="Peptidase_S9_cat"/>
</dbReference>
<accession>A0A5Q0H2U5</accession>
<feature type="domain" description="Peptidase S9 prolyl oligopeptidase catalytic" evidence="6">
    <location>
        <begin position="419"/>
        <end position="626"/>
    </location>
</feature>
<dbReference type="PRINTS" id="PR00862">
    <property type="entry name" value="PROLIGOPTASE"/>
</dbReference>
<evidence type="ECO:0000256" key="3">
    <source>
        <dbReference type="ARBA" id="ARBA00022670"/>
    </source>
</evidence>
<dbReference type="Pfam" id="PF00326">
    <property type="entry name" value="Peptidase_S9"/>
    <property type="match status" value="1"/>
</dbReference>
<reference evidence="9" key="1">
    <citation type="journal article" date="2021" name="Curr. Microbiol.">
        <title>Complete genome of nocamycin-producing strain Saccharothrix syringae NRRL B-16468 reveals the biosynthetic potential for secondary metabolites.</title>
        <authorList>
            <person name="Mo X."/>
            <person name="Yang S."/>
        </authorList>
    </citation>
    <scope>NUCLEOTIDE SEQUENCE [LARGE SCALE GENOMIC DNA]</scope>
    <source>
        <strain evidence="9">ATCC 51364 / DSM 43886 / JCM 6844 / KCTC 9398 / NBRC 14523 / NRRL B-16468 / INA 2240</strain>
    </source>
</reference>
<evidence type="ECO:0000313" key="8">
    <source>
        <dbReference type="EMBL" id="QFZ20255.1"/>
    </source>
</evidence>
<gene>
    <name evidence="8" type="ORF">EKG83_25100</name>
</gene>
<dbReference type="InterPro" id="IPR051167">
    <property type="entry name" value="Prolyl_oligopep/macrocyclase"/>
</dbReference>
<name>A0A5Q0H2U5_SACSY</name>
<proteinExistence type="predicted"/>
<dbReference type="PANTHER" id="PTHR42881:SF2">
    <property type="entry name" value="PROLYL ENDOPEPTIDASE"/>
    <property type="match status" value="1"/>
</dbReference>
<keyword evidence="9" id="KW-1185">Reference proteome</keyword>
<dbReference type="PANTHER" id="PTHR42881">
    <property type="entry name" value="PROLYL ENDOPEPTIDASE"/>
    <property type="match status" value="1"/>
</dbReference>
<dbReference type="GO" id="GO:0070012">
    <property type="term" value="F:oligopeptidase activity"/>
    <property type="evidence" value="ECO:0007669"/>
    <property type="project" value="TreeGrafter"/>
</dbReference>
<evidence type="ECO:0000256" key="1">
    <source>
        <dbReference type="ARBA" id="ARBA00001070"/>
    </source>
</evidence>
<protein>
    <recommendedName>
        <fullName evidence="2">prolyl oligopeptidase</fullName>
        <ecNumber evidence="2">3.4.21.26</ecNumber>
    </recommendedName>
</protein>
<dbReference type="SUPFAM" id="SSF50993">
    <property type="entry name" value="Peptidase/esterase 'gauge' domain"/>
    <property type="match status" value="1"/>
</dbReference>